<feature type="region of interest" description="Disordered" evidence="1">
    <location>
        <begin position="240"/>
        <end position="268"/>
    </location>
</feature>
<evidence type="ECO:0000256" key="1">
    <source>
        <dbReference type="SAM" id="MobiDB-lite"/>
    </source>
</evidence>
<keyword evidence="3" id="KW-1185">Reference proteome</keyword>
<organism evidence="2">
    <name type="scientific">Oryza glumipatula</name>
    <dbReference type="NCBI Taxonomy" id="40148"/>
    <lineage>
        <taxon>Eukaryota</taxon>
        <taxon>Viridiplantae</taxon>
        <taxon>Streptophyta</taxon>
        <taxon>Embryophyta</taxon>
        <taxon>Tracheophyta</taxon>
        <taxon>Spermatophyta</taxon>
        <taxon>Magnoliopsida</taxon>
        <taxon>Liliopsida</taxon>
        <taxon>Poales</taxon>
        <taxon>Poaceae</taxon>
        <taxon>BOP clade</taxon>
        <taxon>Oryzoideae</taxon>
        <taxon>Oryzeae</taxon>
        <taxon>Oryzinae</taxon>
        <taxon>Oryza</taxon>
    </lineage>
</organism>
<dbReference type="AlphaFoldDB" id="A0A0D9YG97"/>
<reference evidence="2" key="3">
    <citation type="submission" date="2018-05" db="EMBL/GenBank/DDBJ databases">
        <title>OgluRS3 (Oryza glumaepatula Reference Sequence Version 3).</title>
        <authorList>
            <person name="Zhang J."/>
            <person name="Kudrna D."/>
            <person name="Lee S."/>
            <person name="Talag J."/>
            <person name="Welchert J."/>
            <person name="Wing R.A."/>
        </authorList>
    </citation>
    <scope>NUCLEOTIDE SEQUENCE [LARGE SCALE GENOMIC DNA]</scope>
</reference>
<dbReference type="HOGENOM" id="CLU_082865_0_0_1"/>
<evidence type="ECO:0000313" key="2">
    <source>
        <dbReference type="EnsemblPlants" id="OGLUM01G38550.1"/>
    </source>
</evidence>
<sequence length="293" mass="31207">MRSASEVTSPGCPSPPVYRSAISLPRHILGPPWNTGYLNELSGRNTPASSSHRSGLNSSQSVPQMSSTLAMAYAHSSKLNVASVLPLDARTARISRTTLSSTSGRPETIQKNQVSADDVVSRPARTKLVATSRRLSSLCSPLAANRDRKSSPRASPASPLSLRSRTISSAKPWIVASASRIRLSGSMLKSFLTRHSDLAGELNRAKMAFCASLNARMNSALWGAAILSLVRHAGSSPKATRQMLSNANRSSTSCKSRVRPSSPAFSSNGSSLLTISNRTVSTTKFLSERLLNS</sequence>
<feature type="compositionally biased region" description="Low complexity" evidence="1">
    <location>
        <begin position="152"/>
        <end position="163"/>
    </location>
</feature>
<name>A0A0D9YG97_9ORYZ</name>
<reference evidence="2" key="1">
    <citation type="submission" date="2013-08" db="EMBL/GenBank/DDBJ databases">
        <title>Oryza genome evolution.</title>
        <authorList>
            <person name="Wing R.A."/>
            <person name="Panaud O."/>
            <person name="Oliveira A.C."/>
        </authorList>
    </citation>
    <scope>NUCLEOTIDE SEQUENCE</scope>
</reference>
<dbReference type="EnsemblPlants" id="OGLUM01G38550.1">
    <property type="protein sequence ID" value="OGLUM01G38550.1"/>
    <property type="gene ID" value="OGLUM01G38550"/>
</dbReference>
<proteinExistence type="predicted"/>
<accession>A0A0D9YG97</accession>
<feature type="compositionally biased region" description="Polar residues" evidence="1">
    <location>
        <begin position="42"/>
        <end position="63"/>
    </location>
</feature>
<dbReference type="Gramene" id="OGLUM01G38550.1">
    <property type="protein sequence ID" value="OGLUM01G38550.1"/>
    <property type="gene ID" value="OGLUM01G38550"/>
</dbReference>
<feature type="region of interest" description="Disordered" evidence="1">
    <location>
        <begin position="40"/>
        <end position="63"/>
    </location>
</feature>
<evidence type="ECO:0000313" key="3">
    <source>
        <dbReference type="Proteomes" id="UP000026961"/>
    </source>
</evidence>
<feature type="compositionally biased region" description="Polar residues" evidence="1">
    <location>
        <begin position="240"/>
        <end position="255"/>
    </location>
</feature>
<dbReference type="Proteomes" id="UP000026961">
    <property type="component" value="Chromosome 1"/>
</dbReference>
<feature type="region of interest" description="Disordered" evidence="1">
    <location>
        <begin position="96"/>
        <end position="121"/>
    </location>
</feature>
<reference evidence="2" key="2">
    <citation type="submission" date="2015-04" db="UniProtKB">
        <authorList>
            <consortium name="EnsemblPlants"/>
        </authorList>
    </citation>
    <scope>IDENTIFICATION</scope>
</reference>
<feature type="region of interest" description="Disordered" evidence="1">
    <location>
        <begin position="140"/>
        <end position="163"/>
    </location>
</feature>
<protein>
    <submittedName>
        <fullName evidence="2">Uncharacterized protein</fullName>
    </submittedName>
</protein>
<feature type="compositionally biased region" description="Polar residues" evidence="1">
    <location>
        <begin position="96"/>
        <end position="115"/>
    </location>
</feature>